<accession>I3SQ59</accession>
<dbReference type="EMBL" id="BT142607">
    <property type="protein sequence ID" value="AFK42401.1"/>
    <property type="molecule type" value="mRNA"/>
</dbReference>
<dbReference type="AlphaFoldDB" id="I3SQ59"/>
<sequence length="28" mass="3269">MCTAGTNFCFVFQFEKLLETLLLLVRCK</sequence>
<proteinExistence type="evidence at transcript level"/>
<reference evidence="1" key="1">
    <citation type="submission" date="2012-05" db="EMBL/GenBank/DDBJ databases">
        <authorList>
            <person name="Krishnakumar V."/>
            <person name="Cheung F."/>
            <person name="Xiao Y."/>
            <person name="Chan A."/>
            <person name="Moskal W.A."/>
            <person name="Town C.D."/>
        </authorList>
    </citation>
    <scope>NUCLEOTIDE SEQUENCE</scope>
</reference>
<organism evidence="1">
    <name type="scientific">Medicago truncatula</name>
    <name type="common">Barrel medic</name>
    <name type="synonym">Medicago tribuloides</name>
    <dbReference type="NCBI Taxonomy" id="3880"/>
    <lineage>
        <taxon>Eukaryota</taxon>
        <taxon>Viridiplantae</taxon>
        <taxon>Streptophyta</taxon>
        <taxon>Embryophyta</taxon>
        <taxon>Tracheophyta</taxon>
        <taxon>Spermatophyta</taxon>
        <taxon>Magnoliopsida</taxon>
        <taxon>eudicotyledons</taxon>
        <taxon>Gunneridae</taxon>
        <taxon>Pentapetalae</taxon>
        <taxon>rosids</taxon>
        <taxon>fabids</taxon>
        <taxon>Fabales</taxon>
        <taxon>Fabaceae</taxon>
        <taxon>Papilionoideae</taxon>
        <taxon>50 kb inversion clade</taxon>
        <taxon>NPAAA clade</taxon>
        <taxon>Hologalegina</taxon>
        <taxon>IRL clade</taxon>
        <taxon>Trifolieae</taxon>
        <taxon>Medicago</taxon>
    </lineage>
</organism>
<evidence type="ECO:0000313" key="1">
    <source>
        <dbReference type="EMBL" id="AFK42401.1"/>
    </source>
</evidence>
<protein>
    <submittedName>
        <fullName evidence="1">Uncharacterized protein</fullName>
    </submittedName>
</protein>
<name>I3SQ59_MEDTR</name>